<dbReference type="KEGG" id="cbak:DA792_07985"/>
<accession>A0A2R4M1F6</accession>
<dbReference type="AlphaFoldDB" id="A0A2R4M1F6"/>
<sequence>MNYILAIFLPPLSILLTGRPFVAIFTFLIWVPALIFSGGLTHPMFILLAWLLIFQAREDRRDRGRRP</sequence>
<evidence type="ECO:0000313" key="2">
    <source>
        <dbReference type="EMBL" id="AVW91034.1"/>
    </source>
</evidence>
<dbReference type="Proteomes" id="UP000241447">
    <property type="component" value="Chromosome"/>
</dbReference>
<feature type="transmembrane region" description="Helical" evidence="1">
    <location>
        <begin position="30"/>
        <end position="53"/>
    </location>
</feature>
<keyword evidence="1" id="KW-0812">Transmembrane</keyword>
<keyword evidence="1" id="KW-1133">Transmembrane helix</keyword>
<dbReference type="RefSeq" id="WP_009571898.1">
    <property type="nucleotide sequence ID" value="NZ_CAXBOP010000002.1"/>
</dbReference>
<dbReference type="EMBL" id="CP028475">
    <property type="protein sequence ID" value="AVW91034.1"/>
    <property type="molecule type" value="Genomic_DNA"/>
</dbReference>
<evidence type="ECO:0000256" key="1">
    <source>
        <dbReference type="SAM" id="Phobius"/>
    </source>
</evidence>
<name>A0A2R4M1F6_9RHOB</name>
<gene>
    <name evidence="2" type="ORF">DA792_07985</name>
</gene>
<dbReference type="OrthoDB" id="7875260at2"/>
<reference evidence="2 3" key="1">
    <citation type="submission" date="2018-03" db="EMBL/GenBank/DDBJ databases">
        <title>The Complete Genome of Celeribacter baekdonensis strain LH4, a Thiosulfate-Oxidizing Alphaproteobacterium Isolated from Gulf of Mexico Continental Slope Sediments.</title>
        <authorList>
            <person name="Flood B.E."/>
            <person name="Bailey J.V."/>
            <person name="Leprich D."/>
        </authorList>
    </citation>
    <scope>NUCLEOTIDE SEQUENCE [LARGE SCALE GENOMIC DNA]</scope>
    <source>
        <strain evidence="2 3">LH4</strain>
    </source>
</reference>
<organism evidence="2 3">
    <name type="scientific">Celeribacter baekdonensis</name>
    <dbReference type="NCBI Taxonomy" id="875171"/>
    <lineage>
        <taxon>Bacteria</taxon>
        <taxon>Pseudomonadati</taxon>
        <taxon>Pseudomonadota</taxon>
        <taxon>Alphaproteobacteria</taxon>
        <taxon>Rhodobacterales</taxon>
        <taxon>Roseobacteraceae</taxon>
        <taxon>Celeribacter</taxon>
    </lineage>
</organism>
<keyword evidence="1" id="KW-0472">Membrane</keyword>
<proteinExistence type="predicted"/>
<evidence type="ECO:0000313" key="3">
    <source>
        <dbReference type="Proteomes" id="UP000241447"/>
    </source>
</evidence>
<protein>
    <recommendedName>
        <fullName evidence="4">YqaE/Pmp3 family membrane protein</fullName>
    </recommendedName>
</protein>
<evidence type="ECO:0008006" key="4">
    <source>
        <dbReference type="Google" id="ProtNLM"/>
    </source>
</evidence>